<dbReference type="Proteomes" id="UP000399805">
    <property type="component" value="Unassembled WGS sequence"/>
</dbReference>
<accession>A0A6I8LPL9</accession>
<organism evidence="1 2">
    <name type="scientific">Amycolatopsis camponoti</name>
    <dbReference type="NCBI Taxonomy" id="2606593"/>
    <lineage>
        <taxon>Bacteria</taxon>
        <taxon>Bacillati</taxon>
        <taxon>Actinomycetota</taxon>
        <taxon>Actinomycetes</taxon>
        <taxon>Pseudonocardiales</taxon>
        <taxon>Pseudonocardiaceae</taxon>
        <taxon>Amycolatopsis</taxon>
    </lineage>
</organism>
<keyword evidence="2" id="KW-1185">Reference proteome</keyword>
<proteinExistence type="predicted"/>
<evidence type="ECO:0000313" key="1">
    <source>
        <dbReference type="EMBL" id="VVJ17665.1"/>
    </source>
</evidence>
<dbReference type="RefSeq" id="WP_155542795.1">
    <property type="nucleotide sequence ID" value="NZ_CABVGP010000001.1"/>
</dbReference>
<reference evidence="1 2" key="1">
    <citation type="submission" date="2019-09" db="EMBL/GenBank/DDBJ databases">
        <authorList>
            <person name="Leyn A S."/>
        </authorList>
    </citation>
    <scope>NUCLEOTIDE SEQUENCE [LARGE SCALE GENOMIC DNA]</scope>
    <source>
        <strain evidence="1">AA231_1</strain>
    </source>
</reference>
<gene>
    <name evidence="1" type="ORF">AA23TX_02686</name>
</gene>
<sequence length="744" mass="78826">MSIPVLDPYGEDVTTERGATSPFAPVSLAAMAEPAAAAPRPGQALHSPFAEAAVAAGDSDRAAEATDALLAELEDPGFTEALEALADEAAARHLKSVGTWSNDSEAPTLATADTTQWLEHLAGEADRMLGALEAYFGDRPADSLQEGEIEAATGIDGFTDPADVQQLFFGRLLDKAKKLAKGAVKLAKKGLSVVGNLALGPLFGQLRLLVKPLLGKVLDTAIGKLPESLRPLATQLAAKLRGETGSHEEELAETFDRSLAELVTAPDDATAARMLAELQPAEEDAYAPSAAHQLDSARVRLARELTEADPGVPPVAQLEQFIPVVMAAMPLIRMGVRLIGRDRIVDGIAKPLSQLIASMVGQDAANLLSRHIASAGLGLLGLEAGGGDPALGGEALAAAAEDTVREVLTLPPESLENELLLETEIQDAFAEAAARHLPATVLRPELVEPGADGEHGVWLMMPRATRPCFRYKKYSRVIPVRITRPMARAVILSGGDSLERRLVDDGTEAWPVDGEVELYELLPGGGLGHVSAFESADGPVAAAEEFEELTESAATVLAGNPRLAHAGHHGTPGRHRRPGSRYFRFRRNGHSLRRKHFLGVLVDFTAPQPVLRLNLVLGERDTHELAAHLQRRHFVQVVSIVRKLLDTAALRAIERRLTRLMTKHGITVEAGAAAKLAQRLVDGVLRTVSDQLPAAAATLAKAAQDPAPGATLTFTFGFADRAALAAGTPASDPAVAIRPGRHRD</sequence>
<dbReference type="EMBL" id="CABVGP010000001">
    <property type="protein sequence ID" value="VVJ17665.1"/>
    <property type="molecule type" value="Genomic_DNA"/>
</dbReference>
<protein>
    <submittedName>
        <fullName evidence="1">Uncharacterized protein</fullName>
    </submittedName>
</protein>
<dbReference type="AlphaFoldDB" id="A0A6I8LPL9"/>
<name>A0A6I8LPL9_9PSEU</name>
<evidence type="ECO:0000313" key="2">
    <source>
        <dbReference type="Proteomes" id="UP000399805"/>
    </source>
</evidence>